<evidence type="ECO:0000256" key="12">
    <source>
        <dbReference type="ARBA" id="ARBA00023004"/>
    </source>
</evidence>
<keyword evidence="8 19" id="KW-0227">DNA damage</keyword>
<keyword evidence="16 19" id="KW-0539">Nucleus</keyword>
<evidence type="ECO:0000256" key="16">
    <source>
        <dbReference type="ARBA" id="ARBA00023242"/>
    </source>
</evidence>
<dbReference type="InterPro" id="IPR045055">
    <property type="entry name" value="DNA2/NAM7-like"/>
</dbReference>
<dbReference type="InterPro" id="IPR041679">
    <property type="entry name" value="DNA2/NAM7-like_C"/>
</dbReference>
<dbReference type="InterPro" id="IPR026851">
    <property type="entry name" value="Dna2/JHS1_DEXXQ-box"/>
</dbReference>
<evidence type="ECO:0000256" key="3">
    <source>
        <dbReference type="ARBA" id="ARBA00022485"/>
    </source>
</evidence>
<dbReference type="Gene3D" id="3.40.50.300">
    <property type="entry name" value="P-loop containing nucleotide triphosphate hydrolases"/>
    <property type="match status" value="3"/>
</dbReference>
<dbReference type="InterPro" id="IPR027417">
    <property type="entry name" value="P-loop_NTPase"/>
</dbReference>
<comment type="catalytic activity">
    <reaction evidence="18 19">
        <text>ATP + H2O = ADP + phosphate + H(+)</text>
        <dbReference type="Rhea" id="RHEA:13065"/>
        <dbReference type="ChEBI" id="CHEBI:15377"/>
        <dbReference type="ChEBI" id="CHEBI:15378"/>
        <dbReference type="ChEBI" id="CHEBI:30616"/>
        <dbReference type="ChEBI" id="CHEBI:43474"/>
        <dbReference type="ChEBI" id="CHEBI:456216"/>
        <dbReference type="EC" id="3.6.4.12"/>
    </reaction>
</comment>
<evidence type="ECO:0000256" key="11">
    <source>
        <dbReference type="ARBA" id="ARBA00022840"/>
    </source>
</evidence>
<dbReference type="SUPFAM" id="SSF52540">
    <property type="entry name" value="P-loop containing nucleoside triphosphate hydrolases"/>
    <property type="match status" value="1"/>
</dbReference>
<dbReference type="PANTHER" id="PTHR10887:SF433">
    <property type="entry name" value="DNA REPLICATION ATP-DEPENDENT HELICASE_NUCLEASE DNA2"/>
    <property type="match status" value="1"/>
</dbReference>
<keyword evidence="15 19" id="KW-0234">DNA repair</keyword>
<evidence type="ECO:0000313" key="23">
    <source>
        <dbReference type="EMBL" id="GFS22048.1"/>
    </source>
</evidence>
<keyword evidence="12 19" id="KW-0408">Iron</keyword>
<dbReference type="InterPro" id="IPR041677">
    <property type="entry name" value="DNA2/NAM7_AAA_11"/>
</dbReference>
<keyword evidence="5 19" id="KW-0540">Nuclease</keyword>
<keyword evidence="13 19" id="KW-0411">Iron-sulfur</keyword>
<evidence type="ECO:0000256" key="9">
    <source>
        <dbReference type="ARBA" id="ARBA00022801"/>
    </source>
</evidence>
<dbReference type="EMBL" id="BMAT01003225">
    <property type="protein sequence ID" value="GFS22048.1"/>
    <property type="molecule type" value="Genomic_DNA"/>
</dbReference>
<accession>A0AAV4JJJ8</accession>
<keyword evidence="19" id="KW-0158">Chromosome</keyword>
<dbReference type="GO" id="GO:0046872">
    <property type="term" value="F:metal ion binding"/>
    <property type="evidence" value="ECO:0007669"/>
    <property type="project" value="UniProtKB-UniRule"/>
</dbReference>
<dbReference type="AlphaFoldDB" id="A0AAV4JJJ8"/>
<name>A0AAV4JJJ8_9GAST</name>
<dbReference type="GO" id="GO:0005524">
    <property type="term" value="F:ATP binding"/>
    <property type="evidence" value="ECO:0007669"/>
    <property type="project" value="UniProtKB-UniRule"/>
</dbReference>
<dbReference type="GO" id="GO:0005737">
    <property type="term" value="C:cytoplasm"/>
    <property type="evidence" value="ECO:0007669"/>
    <property type="project" value="TreeGrafter"/>
</dbReference>
<dbReference type="GO" id="GO:0005634">
    <property type="term" value="C:nucleus"/>
    <property type="evidence" value="ECO:0007669"/>
    <property type="project" value="UniProtKB-SubCell"/>
</dbReference>
<dbReference type="Proteomes" id="UP000762676">
    <property type="component" value="Unassembled WGS sequence"/>
</dbReference>
<reference evidence="23 24" key="1">
    <citation type="journal article" date="2021" name="Elife">
        <title>Chloroplast acquisition without the gene transfer in kleptoplastic sea slugs, Plakobranchus ocellatus.</title>
        <authorList>
            <person name="Maeda T."/>
            <person name="Takahashi S."/>
            <person name="Yoshida T."/>
            <person name="Shimamura S."/>
            <person name="Takaki Y."/>
            <person name="Nagai Y."/>
            <person name="Toyoda A."/>
            <person name="Suzuki Y."/>
            <person name="Arimoto A."/>
            <person name="Ishii H."/>
            <person name="Satoh N."/>
            <person name="Nishiyama T."/>
            <person name="Hasebe M."/>
            <person name="Maruyama T."/>
            <person name="Minagawa J."/>
            <person name="Obokata J."/>
            <person name="Shigenobu S."/>
        </authorList>
    </citation>
    <scope>NUCLEOTIDE SEQUENCE [LARGE SCALE GENOMIC DNA]</scope>
</reference>
<evidence type="ECO:0000259" key="21">
    <source>
        <dbReference type="Pfam" id="PF13087"/>
    </source>
</evidence>
<evidence type="ECO:0000256" key="2">
    <source>
        <dbReference type="ARBA" id="ARBA00007913"/>
    </source>
</evidence>
<keyword evidence="10 19" id="KW-0347">Helicase</keyword>
<dbReference type="GO" id="GO:0003677">
    <property type="term" value="F:DNA binding"/>
    <property type="evidence" value="ECO:0007669"/>
    <property type="project" value="UniProtKB-UniRule"/>
</dbReference>
<comment type="function">
    <text evidence="19">Key enzyme involved in DNA replication and DNA repair. Involved in Okazaki fragments processing by cleaving long flaps that escape FEN1: flaps that are longer than 27 nucleotides are coated by replication protein A complex (RPA), leading to recruit DNA2 which cleaves the flap until it is too short to bind RPA and becomes a substrate for FEN1. Also involved in 5'-end resection of DNA during double-strand break (DSB) repair by mediating the cleavage of 5'-ssDNA.</text>
</comment>
<protein>
    <recommendedName>
        <fullName evidence="19">DNA replication ATP-dependent helicase/nuclease</fullName>
        <ecNumber evidence="19">3.1.-.-</ecNumber>
        <ecNumber evidence="19">3.6.4.12</ecNumber>
    </recommendedName>
</protein>
<evidence type="ECO:0000256" key="19">
    <source>
        <dbReference type="RuleBase" id="RU367041"/>
    </source>
</evidence>
<keyword evidence="24" id="KW-1185">Reference proteome</keyword>
<evidence type="ECO:0000259" key="20">
    <source>
        <dbReference type="Pfam" id="PF13086"/>
    </source>
</evidence>
<evidence type="ECO:0000256" key="5">
    <source>
        <dbReference type="ARBA" id="ARBA00022722"/>
    </source>
</evidence>
<evidence type="ECO:0000256" key="14">
    <source>
        <dbReference type="ARBA" id="ARBA00023125"/>
    </source>
</evidence>
<evidence type="ECO:0000259" key="22">
    <source>
        <dbReference type="Pfam" id="PF21123"/>
    </source>
</evidence>
<feature type="domain" description="DNA2/NAM7 helicase helicase" evidence="20">
    <location>
        <begin position="369"/>
        <end position="438"/>
    </location>
</feature>
<dbReference type="CDD" id="cd18808">
    <property type="entry name" value="SF1_C_Upf1"/>
    <property type="match status" value="1"/>
</dbReference>
<evidence type="ECO:0000313" key="24">
    <source>
        <dbReference type="Proteomes" id="UP000762676"/>
    </source>
</evidence>
<sequence>MEMDEAGMQTYQLANLPEPINNERACSKCAHLQTCSIYQRSVEKVERSEGHAMSRLVPDALAHLGDVDLTYFLHWLLCLDVEGQESDRKQLQHIWNSSSQQRERDGECLSNLVITGSELGIPESQSFNDGQGCSLIFSRHPDYVGLGLNCVGLTCGDMVVLSSEDGRLIALATGFVRSISSTCVEIVVDRDYLHNTGVYRGIKFRLDRNNSFTTSGYLYANLSKLMNNESQGAWLRDLIIRQRAPEFELKVSKANLYKVKSVFKPLNKPQRTAILKVLMAKDFVLIKGFPGTGKTSTIVALVKILHLLGLSVLLTSYTHSAVDNILLKLKKDEVPFVRLGRQGRIHPSILTHCAEVLTAKPSIDSVQALREFYDSYSVVATSCLGVSNHPVFSQRHFDVCIVDEASQVQPACLAPLFHCRKFVLVGDPKQLPPVVQSKEARKLGMDISLFAQLDNRGATYDLSMQYRMNRVIMDLSNKLVYNGKLQCGDTSVAEQCLHIDPLVLESEPLWIKATLSCQLENSVVFVDTHQISAPELQDGKGLKNNTEACIILSLLQTLIKGQASGRSIGVISPYRSQVRLLQRLVAESRTVAEVEVNTVDQYQGRDKGVIIVSFVRSHTENIGELLKDLRRLNVALTRARYKLILVGNSSALKGRKCCASFRPGSSAARLAPSVVLVSWETCGQTPLGMAVRKPHS</sequence>
<evidence type="ECO:0000256" key="6">
    <source>
        <dbReference type="ARBA" id="ARBA00022723"/>
    </source>
</evidence>
<dbReference type="PANTHER" id="PTHR10887">
    <property type="entry name" value="DNA2/NAM7 HELICASE FAMILY"/>
    <property type="match status" value="1"/>
</dbReference>
<dbReference type="EC" id="3.6.4.12" evidence="19"/>
<evidence type="ECO:0000256" key="7">
    <source>
        <dbReference type="ARBA" id="ARBA00022741"/>
    </source>
</evidence>
<dbReference type="Pfam" id="PF21123">
    <property type="entry name" value="Dna2_Rift"/>
    <property type="match status" value="1"/>
</dbReference>
<feature type="domain" description="DNA2/NAM7 helicase helicase" evidence="20">
    <location>
        <begin position="266"/>
        <end position="360"/>
    </location>
</feature>
<dbReference type="InterPro" id="IPR047187">
    <property type="entry name" value="SF1_C_Upf1"/>
</dbReference>
<proteinExistence type="inferred from homology"/>
<dbReference type="GO" id="GO:0017116">
    <property type="term" value="F:single-stranded DNA helicase activity"/>
    <property type="evidence" value="ECO:0007669"/>
    <property type="project" value="UniProtKB-UniRule"/>
</dbReference>
<dbReference type="Pfam" id="PF13086">
    <property type="entry name" value="AAA_11"/>
    <property type="match status" value="2"/>
</dbReference>
<evidence type="ECO:0000256" key="15">
    <source>
        <dbReference type="ARBA" id="ARBA00023204"/>
    </source>
</evidence>
<comment type="caution">
    <text evidence="23">The sequence shown here is derived from an EMBL/GenBank/DDBJ whole genome shotgun (WGS) entry which is preliminary data.</text>
</comment>
<dbReference type="FunFam" id="3.40.50.300:FF:000721">
    <property type="entry name" value="DNA replication ATP-dependent helicase/nuclease DNA2"/>
    <property type="match status" value="1"/>
</dbReference>
<evidence type="ECO:0000256" key="8">
    <source>
        <dbReference type="ARBA" id="ARBA00022763"/>
    </source>
</evidence>
<dbReference type="GO" id="GO:0033567">
    <property type="term" value="P:DNA replication, Okazaki fragment processing"/>
    <property type="evidence" value="ECO:0007669"/>
    <property type="project" value="UniProtKB-UniRule"/>
</dbReference>
<keyword evidence="9 19" id="KW-0378">Hydrolase</keyword>
<dbReference type="GO" id="GO:0071932">
    <property type="term" value="P:replication fork reversal"/>
    <property type="evidence" value="ECO:0007669"/>
    <property type="project" value="TreeGrafter"/>
</dbReference>
<keyword evidence="14 19" id="KW-0238">DNA-binding</keyword>
<dbReference type="GO" id="GO:0051539">
    <property type="term" value="F:4 iron, 4 sulfur cluster binding"/>
    <property type="evidence" value="ECO:0007669"/>
    <property type="project" value="UniProtKB-UniRule"/>
</dbReference>
<evidence type="ECO:0000256" key="1">
    <source>
        <dbReference type="ARBA" id="ARBA00001966"/>
    </source>
</evidence>
<keyword evidence="17 19" id="KW-0511">Multifunctional enzyme</keyword>
<dbReference type="EC" id="3.1.-.-" evidence="19"/>
<keyword evidence="11 19" id="KW-0067">ATP-binding</keyword>
<dbReference type="GO" id="GO:0006281">
    <property type="term" value="P:DNA repair"/>
    <property type="evidence" value="ECO:0007669"/>
    <property type="project" value="UniProtKB-KW"/>
</dbReference>
<evidence type="ECO:0000256" key="18">
    <source>
        <dbReference type="ARBA" id="ARBA00047995"/>
    </source>
</evidence>
<comment type="similarity">
    <text evidence="2 19">Belongs to the DNA2/NAM7 helicase family.</text>
</comment>
<evidence type="ECO:0000256" key="17">
    <source>
        <dbReference type="ARBA" id="ARBA00023268"/>
    </source>
</evidence>
<feature type="domain" description="DNA2/NAM7 helicase-like C-terminal" evidence="21">
    <location>
        <begin position="445"/>
        <end position="649"/>
    </location>
</feature>
<comment type="cofactor">
    <cofactor evidence="1">
        <name>[4Fe-4S] cluster</name>
        <dbReference type="ChEBI" id="CHEBI:49883"/>
    </cofactor>
</comment>
<comment type="subcellular location">
    <subcellularLocation>
        <location evidence="19">Nucleus</location>
    </subcellularLocation>
    <subcellularLocation>
        <location evidence="19">Chromosome</location>
    </subcellularLocation>
</comment>
<gene>
    <name evidence="23" type="ORF">ElyMa_001607700</name>
</gene>
<keyword evidence="3 19" id="KW-0004">4Fe-4S</keyword>
<keyword evidence="4 19" id="KW-0235">DNA replication</keyword>
<dbReference type="CDD" id="cd18041">
    <property type="entry name" value="DEXXQc_DNA2"/>
    <property type="match status" value="1"/>
</dbReference>
<evidence type="ECO:0000256" key="10">
    <source>
        <dbReference type="ARBA" id="ARBA00022806"/>
    </source>
</evidence>
<dbReference type="Pfam" id="PF13087">
    <property type="entry name" value="AAA_12"/>
    <property type="match status" value="1"/>
</dbReference>
<dbReference type="InterPro" id="IPR048459">
    <property type="entry name" value="DNA2_Rift"/>
</dbReference>
<feature type="domain" description="DNA2 rift barrel" evidence="22">
    <location>
        <begin position="99"/>
        <end position="209"/>
    </location>
</feature>
<keyword evidence="6 19" id="KW-0479">Metal-binding</keyword>
<evidence type="ECO:0000256" key="4">
    <source>
        <dbReference type="ARBA" id="ARBA00022705"/>
    </source>
</evidence>
<evidence type="ECO:0000256" key="13">
    <source>
        <dbReference type="ARBA" id="ARBA00023014"/>
    </source>
</evidence>
<dbReference type="GO" id="GO:0017108">
    <property type="term" value="F:5'-flap endonuclease activity"/>
    <property type="evidence" value="ECO:0007669"/>
    <property type="project" value="UniProtKB-UniRule"/>
</dbReference>
<keyword evidence="7 19" id="KW-0547">Nucleotide-binding</keyword>
<dbReference type="GO" id="GO:0005694">
    <property type="term" value="C:chromosome"/>
    <property type="evidence" value="ECO:0007669"/>
    <property type="project" value="UniProtKB-SubCell"/>
</dbReference>
<organism evidence="23 24">
    <name type="scientific">Elysia marginata</name>
    <dbReference type="NCBI Taxonomy" id="1093978"/>
    <lineage>
        <taxon>Eukaryota</taxon>
        <taxon>Metazoa</taxon>
        <taxon>Spiralia</taxon>
        <taxon>Lophotrochozoa</taxon>
        <taxon>Mollusca</taxon>
        <taxon>Gastropoda</taxon>
        <taxon>Heterobranchia</taxon>
        <taxon>Euthyneura</taxon>
        <taxon>Panpulmonata</taxon>
        <taxon>Sacoglossa</taxon>
        <taxon>Placobranchoidea</taxon>
        <taxon>Plakobranchidae</taxon>
        <taxon>Elysia</taxon>
    </lineage>
</organism>